<organism evidence="5">
    <name type="scientific">Solibacter usitatus (strain Ellin6076)</name>
    <dbReference type="NCBI Taxonomy" id="234267"/>
    <lineage>
        <taxon>Bacteria</taxon>
        <taxon>Pseudomonadati</taxon>
        <taxon>Acidobacteriota</taxon>
        <taxon>Terriglobia</taxon>
        <taxon>Bryobacterales</taxon>
        <taxon>Solibacteraceae</taxon>
        <taxon>Candidatus Solibacter</taxon>
    </lineage>
</organism>
<sequence>MSLKDDKQQNIQMQLDFSSVLTGEAREAGREETESAGAMNGTENPASTNRLMEEVCERENLKAALQRVKANKGSPGVDGMTVIGIKDYLKQHWPAIRGQLLSGTYEPKPVRRVEIAKPDGGVRKLGIPTVLDRFIQQAVMQVLQRRWDRTFSDYSYGFRPGRSAQQAVAQAQQYIAEGHGWCVDLDLEKFFDRVNHDKLMGQIAKRIADKRLLKLIRAFLNAGVMENGLVSPSVEGTPQGGPLSPLLSNLVLDEFDRELERRGHRFVRYADDCNIYVRSERAGQRVMESITQFITQKLKLKVNETKSAVARPQERKFLGFSFTAGPEAKRVIAPKALDRFKRRIREITGRAKGVSMKTTMEELAPYMRGWRSYFGFCETPEVLIGLTRWVRLRLRAAMWRQWKTPRRRRAALLELGVRERLATNTAGSGRGPWYLAKAKALAVGLSNAYFKSLGLPSLFEDC</sequence>
<dbReference type="KEGG" id="sus:Acid_3314"/>
<dbReference type="InterPro" id="IPR043502">
    <property type="entry name" value="DNA/RNA_pol_sf"/>
</dbReference>
<gene>
    <name evidence="4" type="ordered locus">Acid_3314</name>
    <name evidence="5" type="ordered locus">Acid_7639</name>
</gene>
<feature type="compositionally biased region" description="Basic and acidic residues" evidence="2">
    <location>
        <begin position="24"/>
        <end position="33"/>
    </location>
</feature>
<evidence type="ECO:0000259" key="3">
    <source>
        <dbReference type="PROSITE" id="PS50878"/>
    </source>
</evidence>
<dbReference type="NCBIfam" id="TIGR04416">
    <property type="entry name" value="group_II_RT_mat"/>
    <property type="match status" value="1"/>
</dbReference>
<dbReference type="KEGG" id="sus:Acid_7639"/>
<dbReference type="Gene3D" id="3.30.70.270">
    <property type="match status" value="1"/>
</dbReference>
<feature type="domain" description="Reverse transcriptase" evidence="3">
    <location>
        <begin position="96"/>
        <end position="322"/>
    </location>
</feature>
<evidence type="ECO:0000313" key="4">
    <source>
        <dbReference type="EMBL" id="ABJ84289.1"/>
    </source>
</evidence>
<dbReference type="GO" id="GO:0003964">
    <property type="term" value="F:RNA-directed DNA polymerase activity"/>
    <property type="evidence" value="ECO:0007669"/>
    <property type="project" value="UniProtKB-KW"/>
</dbReference>
<keyword evidence="5" id="KW-0548">Nucleotidyltransferase</keyword>
<dbReference type="Pfam" id="PF00078">
    <property type="entry name" value="RVT_1"/>
    <property type="match status" value="1"/>
</dbReference>
<dbReference type="HOGENOM" id="CLU_013584_2_1_0"/>
<proteinExistence type="inferred from homology"/>
<dbReference type="PANTHER" id="PTHR34047">
    <property type="entry name" value="NUCLEAR INTRON MATURASE 1, MITOCHONDRIAL-RELATED"/>
    <property type="match status" value="1"/>
</dbReference>
<dbReference type="Pfam" id="PF08388">
    <property type="entry name" value="GIIM"/>
    <property type="match status" value="1"/>
</dbReference>
<feature type="compositionally biased region" description="Polar residues" evidence="2">
    <location>
        <begin position="9"/>
        <end position="21"/>
    </location>
</feature>
<feature type="region of interest" description="Disordered" evidence="2">
    <location>
        <begin position="1"/>
        <end position="47"/>
    </location>
</feature>
<dbReference type="InterPro" id="IPR051083">
    <property type="entry name" value="GrpII_Intron_Splice-Mob/Def"/>
</dbReference>
<dbReference type="PROSITE" id="PS50878">
    <property type="entry name" value="RT_POL"/>
    <property type="match status" value="1"/>
</dbReference>
<name>Q01P79_SOLUE</name>
<evidence type="ECO:0000256" key="1">
    <source>
        <dbReference type="ARBA" id="ARBA00034120"/>
    </source>
</evidence>
<dbReference type="AlphaFoldDB" id="Q01P79"/>
<keyword evidence="5" id="KW-0808">Transferase</keyword>
<dbReference type="InterPro" id="IPR013597">
    <property type="entry name" value="Mat_intron_G2"/>
</dbReference>
<dbReference type="PANTHER" id="PTHR34047:SF8">
    <property type="entry name" value="PROTEIN YKFC"/>
    <property type="match status" value="1"/>
</dbReference>
<dbReference type="SUPFAM" id="SSF56672">
    <property type="entry name" value="DNA/RNA polymerases"/>
    <property type="match status" value="1"/>
</dbReference>
<reference evidence="5" key="1">
    <citation type="submission" date="2006-10" db="EMBL/GenBank/DDBJ databases">
        <title>Complete sequence of Solibacter usitatus Ellin6076.</title>
        <authorList>
            <consortium name="US DOE Joint Genome Institute"/>
            <person name="Copeland A."/>
            <person name="Lucas S."/>
            <person name="Lapidus A."/>
            <person name="Barry K."/>
            <person name="Detter J.C."/>
            <person name="Glavina del Rio T."/>
            <person name="Hammon N."/>
            <person name="Israni S."/>
            <person name="Dalin E."/>
            <person name="Tice H."/>
            <person name="Pitluck S."/>
            <person name="Thompson L.S."/>
            <person name="Brettin T."/>
            <person name="Bruce D."/>
            <person name="Han C."/>
            <person name="Tapia R."/>
            <person name="Gilna P."/>
            <person name="Schmutz J."/>
            <person name="Larimer F."/>
            <person name="Land M."/>
            <person name="Hauser L."/>
            <person name="Kyrpides N."/>
            <person name="Mikhailova N."/>
            <person name="Janssen P.H."/>
            <person name="Kuske C.R."/>
            <person name="Richardson P."/>
        </authorList>
    </citation>
    <scope>NUCLEOTIDE SEQUENCE</scope>
    <source>
        <strain evidence="5">Ellin6076</strain>
    </source>
</reference>
<comment type="similarity">
    <text evidence="1">Belongs to the bacterial reverse transcriptase family.</text>
</comment>
<dbReference type="InterPro" id="IPR000477">
    <property type="entry name" value="RT_dom"/>
</dbReference>
<dbReference type="EMBL" id="CP000473">
    <property type="protein sequence ID" value="ABJ84289.1"/>
    <property type="molecule type" value="Genomic_DNA"/>
</dbReference>
<dbReference type="InParanoid" id="Q01P79"/>
<dbReference type="eggNOG" id="COG3344">
    <property type="taxonomic scope" value="Bacteria"/>
</dbReference>
<evidence type="ECO:0000256" key="2">
    <source>
        <dbReference type="SAM" id="MobiDB-lite"/>
    </source>
</evidence>
<keyword evidence="5" id="KW-0695">RNA-directed DNA polymerase</keyword>
<dbReference type="InterPro" id="IPR030931">
    <property type="entry name" value="Group_II_RT_mat"/>
</dbReference>
<protein>
    <submittedName>
        <fullName evidence="5">RNA-directed DNA polymerase (Reverse transcriptase)</fullName>
    </submittedName>
</protein>
<dbReference type="EMBL" id="CP000473">
    <property type="protein sequence ID" value="ABJ88541.1"/>
    <property type="molecule type" value="Genomic_DNA"/>
</dbReference>
<evidence type="ECO:0000313" key="5">
    <source>
        <dbReference type="EMBL" id="ABJ88541.1"/>
    </source>
</evidence>
<accession>Q01P79</accession>
<dbReference type="CDD" id="cd01651">
    <property type="entry name" value="RT_G2_intron"/>
    <property type="match status" value="1"/>
</dbReference>
<dbReference type="InterPro" id="IPR043128">
    <property type="entry name" value="Rev_trsase/Diguanyl_cyclase"/>
</dbReference>